<name>A0AB39VWQ6_9GAMM</name>
<gene>
    <name evidence="1" type="ORF">AB3G37_08245</name>
</gene>
<dbReference type="EMBL" id="CP165628">
    <property type="protein sequence ID" value="XDU74049.1"/>
    <property type="molecule type" value="Genomic_DNA"/>
</dbReference>
<accession>A0AB39VWQ6</accession>
<evidence type="ECO:0008006" key="2">
    <source>
        <dbReference type="Google" id="ProtNLM"/>
    </source>
</evidence>
<sequence length="98" mass="11193">MSCNITIRRAEENEAESVREIVRAAYCKWISVIGREPTPMTADFNKSVRDHDIDLAIHGSEIVGLIETWPHADYLWIEKHSDTKSTVVNRSKVEQPSL</sequence>
<dbReference type="RefSeq" id="WP_369790296.1">
    <property type="nucleotide sequence ID" value="NZ_CP165628.1"/>
</dbReference>
<organism evidence="1">
    <name type="scientific">Rouxiella sp. WC2420</name>
    <dbReference type="NCBI Taxonomy" id="3234145"/>
    <lineage>
        <taxon>Bacteria</taxon>
        <taxon>Pseudomonadati</taxon>
        <taxon>Pseudomonadota</taxon>
        <taxon>Gammaproteobacteria</taxon>
        <taxon>Enterobacterales</taxon>
        <taxon>Yersiniaceae</taxon>
        <taxon>Rouxiella</taxon>
    </lineage>
</organism>
<proteinExistence type="predicted"/>
<dbReference type="InterPro" id="IPR016181">
    <property type="entry name" value="Acyl_CoA_acyltransferase"/>
</dbReference>
<dbReference type="SUPFAM" id="SSF55729">
    <property type="entry name" value="Acyl-CoA N-acyltransferases (Nat)"/>
    <property type="match status" value="1"/>
</dbReference>
<reference evidence="1" key="1">
    <citation type="submission" date="2024-07" db="EMBL/GenBank/DDBJ databases">
        <authorList>
            <person name="Biller S.J."/>
        </authorList>
    </citation>
    <scope>NUCLEOTIDE SEQUENCE</scope>
    <source>
        <strain evidence="1">WC2420</strain>
    </source>
</reference>
<protein>
    <recommendedName>
        <fullName evidence="2">GNAT family N-acetyltransferase</fullName>
    </recommendedName>
</protein>
<evidence type="ECO:0000313" key="1">
    <source>
        <dbReference type="EMBL" id="XDU74049.1"/>
    </source>
</evidence>
<dbReference type="AlphaFoldDB" id="A0AB39VWQ6"/>